<dbReference type="InterPro" id="IPR038005">
    <property type="entry name" value="RX-like_CC"/>
</dbReference>
<dbReference type="Pfam" id="PF23559">
    <property type="entry name" value="WHD_DRP"/>
    <property type="match status" value="1"/>
</dbReference>
<comment type="caution">
    <text evidence="8">The sequence shown here is derived from an EMBL/GenBank/DDBJ whole genome shotgun (WGS) entry which is preliminary data.</text>
</comment>
<dbReference type="PANTHER" id="PTHR23155">
    <property type="entry name" value="DISEASE RESISTANCE PROTEIN RP"/>
    <property type="match status" value="1"/>
</dbReference>
<evidence type="ECO:0000256" key="1">
    <source>
        <dbReference type="ARBA" id="ARBA00022737"/>
    </source>
</evidence>
<feature type="domain" description="Disease resistance protein winged helix" evidence="6">
    <location>
        <begin position="320"/>
        <end position="374"/>
    </location>
</feature>
<feature type="domain" description="NB-ARC" evidence="4">
    <location>
        <begin position="152"/>
        <end position="274"/>
    </location>
</feature>
<keyword evidence="1" id="KW-0677">Repeat</keyword>
<keyword evidence="9" id="KW-1185">Reference proteome</keyword>
<dbReference type="InterPro" id="IPR058922">
    <property type="entry name" value="WHD_DRP"/>
</dbReference>
<dbReference type="InterPro" id="IPR044974">
    <property type="entry name" value="Disease_R_plants"/>
</dbReference>
<dbReference type="EMBL" id="JBJKBG010000006">
    <property type="protein sequence ID" value="KAL3732864.1"/>
    <property type="molecule type" value="Genomic_DNA"/>
</dbReference>
<dbReference type="PRINTS" id="PR00364">
    <property type="entry name" value="DISEASERSIST"/>
</dbReference>
<dbReference type="GO" id="GO:0000166">
    <property type="term" value="F:nucleotide binding"/>
    <property type="evidence" value="ECO:0007669"/>
    <property type="project" value="UniProtKB-KW"/>
</dbReference>
<dbReference type="SUPFAM" id="SSF52047">
    <property type="entry name" value="RNI-like"/>
    <property type="match status" value="1"/>
</dbReference>
<name>A0ABD3K2V1_EUCGL</name>
<dbReference type="InterPro" id="IPR027417">
    <property type="entry name" value="P-loop_NTPase"/>
</dbReference>
<dbReference type="InterPro" id="IPR032675">
    <property type="entry name" value="LRR_dom_sf"/>
</dbReference>
<dbReference type="Proteomes" id="UP001634007">
    <property type="component" value="Unassembled WGS sequence"/>
</dbReference>
<evidence type="ECO:0000259" key="7">
    <source>
        <dbReference type="Pfam" id="PF23598"/>
    </source>
</evidence>
<dbReference type="Pfam" id="PF18052">
    <property type="entry name" value="Rx_N"/>
    <property type="match status" value="1"/>
</dbReference>
<dbReference type="Gene3D" id="3.80.10.10">
    <property type="entry name" value="Ribonuclease Inhibitor"/>
    <property type="match status" value="1"/>
</dbReference>
<accession>A0ABD3K2V1</accession>
<reference evidence="8 9" key="1">
    <citation type="submission" date="2024-11" db="EMBL/GenBank/DDBJ databases">
        <title>Chromosome-level genome assembly of Eucalyptus globulus Labill. provides insights into its genome evolution.</title>
        <authorList>
            <person name="Li X."/>
        </authorList>
    </citation>
    <scope>NUCLEOTIDE SEQUENCE [LARGE SCALE GENOMIC DNA]</scope>
    <source>
        <strain evidence="8">CL2024</strain>
        <tissue evidence="8">Fresh tender leaves</tissue>
    </source>
</reference>
<evidence type="ECO:0000259" key="4">
    <source>
        <dbReference type="Pfam" id="PF00931"/>
    </source>
</evidence>
<dbReference type="InterPro" id="IPR036388">
    <property type="entry name" value="WH-like_DNA-bd_sf"/>
</dbReference>
<organism evidence="8 9">
    <name type="scientific">Eucalyptus globulus</name>
    <name type="common">Tasmanian blue gum</name>
    <dbReference type="NCBI Taxonomy" id="34317"/>
    <lineage>
        <taxon>Eukaryota</taxon>
        <taxon>Viridiplantae</taxon>
        <taxon>Streptophyta</taxon>
        <taxon>Embryophyta</taxon>
        <taxon>Tracheophyta</taxon>
        <taxon>Spermatophyta</taxon>
        <taxon>Magnoliopsida</taxon>
        <taxon>eudicotyledons</taxon>
        <taxon>Gunneridae</taxon>
        <taxon>Pentapetalae</taxon>
        <taxon>rosids</taxon>
        <taxon>malvids</taxon>
        <taxon>Myrtales</taxon>
        <taxon>Myrtaceae</taxon>
        <taxon>Myrtoideae</taxon>
        <taxon>Eucalypteae</taxon>
        <taxon>Eucalyptus</taxon>
    </lineage>
</organism>
<dbReference type="Gene3D" id="1.20.5.4130">
    <property type="match status" value="1"/>
</dbReference>
<dbReference type="GO" id="GO:0051707">
    <property type="term" value="P:response to other organism"/>
    <property type="evidence" value="ECO:0007669"/>
    <property type="project" value="UniProtKB-ARBA"/>
</dbReference>
<sequence>MAESAVSLVGQTIGKLLVDEDLQRQLKLIQGLLRDADMRQESEQVAGEWVGQLRDIAYDAEDVIERYILRVAPKKEGNINKAYFCFVAKCTCMQARVLGTEIDGLKSSISNLRTSMRDHGIQSVNEGNRERARALTHRRTYAHFEEDFVGREDCTKELVNELKDGEQHRVIFICGMGGLGKTTLTKKVFTFDELKNHFHGFAWACISQEYHHMRHILEGILVKLIPDQRGGVTHMRDDELLETLYMTHKHRRCLVVLDDIWTKQAWDNLYKLLKKCGGLPLAITLLGGLLAVNACETIYRDINLHFSEKSDPCFLYLGSFPKDVEIPMTTLLHMLIAKGFVPLDAHEEEREITVEDVAKQYLIELVNRGWLSLNMHGSAEGNKVSRVEQIRRTKLHLRTLMVFLSGVCVEGMLKQFQSIFINGKFLKILKLETLFRMRGNLTKSMGDLVHLRYLSLVGSAFEGLPQSMWNLICMEVLDLQGNLHVRVTVPNLLWKMRRLMHLHLPFNFAIKEKFYGDQKILRLDSLKNLRTLKNFSLKNCDVNDVGKQINLQKLTVTSQDSFEEFRGSFTEGELSKTSSYGHICTLALFVLILGHVFEGKEMVCSVGGFPQLEHLILPGMEKLEERRVAEGAIRHLSQLGIDRCPRLKMIPQGVYTYDGIEDYHHEFMKYSDMWSERYTYN</sequence>
<gene>
    <name evidence="8" type="ORF">ACJRO7_022388</name>
</gene>
<protein>
    <submittedName>
        <fullName evidence="8">Uncharacterized protein</fullName>
    </submittedName>
</protein>
<dbReference type="CDD" id="cd14798">
    <property type="entry name" value="RX-CC_like"/>
    <property type="match status" value="1"/>
</dbReference>
<feature type="domain" description="Disease resistance N-terminal" evidence="5">
    <location>
        <begin position="20"/>
        <end position="76"/>
    </location>
</feature>
<proteinExistence type="predicted"/>
<dbReference type="InterPro" id="IPR055414">
    <property type="entry name" value="LRR_R13L4/SHOC2-like"/>
</dbReference>
<dbReference type="InterPro" id="IPR002182">
    <property type="entry name" value="NB-ARC"/>
</dbReference>
<evidence type="ECO:0000256" key="2">
    <source>
        <dbReference type="ARBA" id="ARBA00022741"/>
    </source>
</evidence>
<feature type="domain" description="Disease resistance R13L4/SHOC-2-like LRR" evidence="7">
    <location>
        <begin position="396"/>
        <end position="569"/>
    </location>
</feature>
<dbReference type="Pfam" id="PF23598">
    <property type="entry name" value="LRR_14"/>
    <property type="match status" value="1"/>
</dbReference>
<keyword evidence="2" id="KW-0547">Nucleotide-binding</keyword>
<keyword evidence="3" id="KW-0611">Plant defense</keyword>
<dbReference type="AlphaFoldDB" id="A0ABD3K2V1"/>
<evidence type="ECO:0000313" key="8">
    <source>
        <dbReference type="EMBL" id="KAL3732864.1"/>
    </source>
</evidence>
<dbReference type="Gene3D" id="1.10.10.10">
    <property type="entry name" value="Winged helix-like DNA-binding domain superfamily/Winged helix DNA-binding domain"/>
    <property type="match status" value="1"/>
</dbReference>
<evidence type="ECO:0000259" key="5">
    <source>
        <dbReference type="Pfam" id="PF18052"/>
    </source>
</evidence>
<dbReference type="SUPFAM" id="SSF52540">
    <property type="entry name" value="P-loop containing nucleoside triphosphate hydrolases"/>
    <property type="match status" value="1"/>
</dbReference>
<dbReference type="InterPro" id="IPR041118">
    <property type="entry name" value="Rx_N"/>
</dbReference>
<evidence type="ECO:0000256" key="3">
    <source>
        <dbReference type="ARBA" id="ARBA00022821"/>
    </source>
</evidence>
<dbReference type="PANTHER" id="PTHR23155:SF1185">
    <property type="entry name" value="DISEASE RESISTANCE RPP8-LIKE PROTEIN 3-RELATED"/>
    <property type="match status" value="1"/>
</dbReference>
<evidence type="ECO:0000313" key="9">
    <source>
        <dbReference type="Proteomes" id="UP001634007"/>
    </source>
</evidence>
<dbReference type="Gene3D" id="3.40.50.300">
    <property type="entry name" value="P-loop containing nucleotide triphosphate hydrolases"/>
    <property type="match status" value="1"/>
</dbReference>
<evidence type="ECO:0000259" key="6">
    <source>
        <dbReference type="Pfam" id="PF23559"/>
    </source>
</evidence>
<dbReference type="GO" id="GO:0006952">
    <property type="term" value="P:defense response"/>
    <property type="evidence" value="ECO:0007669"/>
    <property type="project" value="UniProtKB-KW"/>
</dbReference>
<dbReference type="Pfam" id="PF00931">
    <property type="entry name" value="NB-ARC"/>
    <property type="match status" value="1"/>
</dbReference>